<comment type="caution">
    <text evidence="2">The sequence shown here is derived from an EMBL/GenBank/DDBJ whole genome shotgun (WGS) entry which is preliminary data.</text>
</comment>
<proteinExistence type="predicted"/>
<organism evidence="2 3">
    <name type="scientific">Kiloniella litopenaei</name>
    <dbReference type="NCBI Taxonomy" id="1549748"/>
    <lineage>
        <taxon>Bacteria</taxon>
        <taxon>Pseudomonadati</taxon>
        <taxon>Pseudomonadota</taxon>
        <taxon>Alphaproteobacteria</taxon>
        <taxon>Rhodospirillales</taxon>
        <taxon>Kiloniellaceae</taxon>
        <taxon>Kiloniella</taxon>
    </lineage>
</organism>
<feature type="chain" id="PRO_5005640538" description="Lipoprotein" evidence="1">
    <location>
        <begin position="18"/>
        <end position="214"/>
    </location>
</feature>
<dbReference type="EMBL" id="LANI01000003">
    <property type="protein sequence ID" value="KKJ77881.1"/>
    <property type="molecule type" value="Genomic_DNA"/>
</dbReference>
<protein>
    <recommendedName>
        <fullName evidence="4">Lipoprotein</fullName>
    </recommendedName>
</protein>
<feature type="signal peptide" evidence="1">
    <location>
        <begin position="1"/>
        <end position="17"/>
    </location>
</feature>
<keyword evidence="1" id="KW-0732">Signal</keyword>
<dbReference type="STRING" id="1549748.WH95_05510"/>
<dbReference type="RefSeq" id="WP_046504069.1">
    <property type="nucleotide sequence ID" value="NZ_LANI01000003.1"/>
</dbReference>
<evidence type="ECO:0000256" key="1">
    <source>
        <dbReference type="SAM" id="SignalP"/>
    </source>
</evidence>
<evidence type="ECO:0000313" key="3">
    <source>
        <dbReference type="Proteomes" id="UP000034491"/>
    </source>
</evidence>
<gene>
    <name evidence="2" type="ORF">WH95_05510</name>
</gene>
<dbReference type="AlphaFoldDB" id="A0A0M2R8A2"/>
<evidence type="ECO:0000313" key="2">
    <source>
        <dbReference type="EMBL" id="KKJ77881.1"/>
    </source>
</evidence>
<name>A0A0M2R8A2_9PROT</name>
<keyword evidence="3" id="KW-1185">Reference proteome</keyword>
<dbReference type="OrthoDB" id="8479759at2"/>
<dbReference type="Proteomes" id="UP000034491">
    <property type="component" value="Unassembled WGS sequence"/>
</dbReference>
<sequence>MSKFSVLFSTASLLVLSACQTTNNGWTDWEGIPKNEAILDWNQTKDASLYARKVTHSGTYQEEWVWDEGSMLITKAGHARHYRIKIDEKEFGKLMSDWHDFEKSAPKLNPSEVNVLTNQYGKFYYAELMNDKSAECITFMQAVRSATPAGYNHIPHPTGFFMGYDCGDGRFSVSEMADFAHTLNYKKGTTTIKKVQYEDEEEDLQKRRGKQFLW</sequence>
<evidence type="ECO:0008006" key="4">
    <source>
        <dbReference type="Google" id="ProtNLM"/>
    </source>
</evidence>
<reference evidence="2 3" key="1">
    <citation type="submission" date="2015-03" db="EMBL/GenBank/DDBJ databases">
        <title>Genome sequence of Kiloniella sp. P1-1, isolated from the gut microflora of Pacific white shrimp, Penaeus vannamei.</title>
        <authorList>
            <person name="Shao Z."/>
            <person name="Wang L."/>
            <person name="Li X."/>
        </authorList>
    </citation>
    <scope>NUCLEOTIDE SEQUENCE [LARGE SCALE GENOMIC DNA]</scope>
    <source>
        <strain evidence="2 3">P1-1</strain>
    </source>
</reference>
<dbReference type="PROSITE" id="PS51257">
    <property type="entry name" value="PROKAR_LIPOPROTEIN"/>
    <property type="match status" value="1"/>
</dbReference>
<accession>A0A0M2R8A2</accession>